<dbReference type="Proteomes" id="UP000252174">
    <property type="component" value="Unassembled WGS sequence"/>
</dbReference>
<keyword evidence="1" id="KW-0175">Coiled coil</keyword>
<organism evidence="6 7">
    <name type="scientific">Extensimonas vulgaris</name>
    <dbReference type="NCBI Taxonomy" id="1031594"/>
    <lineage>
        <taxon>Bacteria</taxon>
        <taxon>Pseudomonadati</taxon>
        <taxon>Pseudomonadota</taxon>
        <taxon>Betaproteobacteria</taxon>
        <taxon>Burkholderiales</taxon>
        <taxon>Comamonadaceae</taxon>
        <taxon>Extensimonas</taxon>
    </lineage>
</organism>
<proteinExistence type="predicted"/>
<comment type="caution">
    <text evidence="6">The sequence shown here is derived from an EMBL/GenBank/DDBJ whole genome shotgun (WGS) entry which is preliminary data.</text>
</comment>
<evidence type="ECO:0000256" key="3">
    <source>
        <dbReference type="SAM" id="Phobius"/>
    </source>
</evidence>
<dbReference type="Pfam" id="PF25963">
    <property type="entry name" value="Beta-barrel_AAEA"/>
    <property type="match status" value="1"/>
</dbReference>
<dbReference type="Pfam" id="PF25917">
    <property type="entry name" value="BSH_RND"/>
    <property type="match status" value="1"/>
</dbReference>
<accession>A0A369ARD7</accession>
<evidence type="ECO:0000313" key="6">
    <source>
        <dbReference type="EMBL" id="RCX10787.1"/>
    </source>
</evidence>
<keyword evidence="3" id="KW-1133">Transmembrane helix</keyword>
<dbReference type="Gene3D" id="2.40.30.170">
    <property type="match status" value="1"/>
</dbReference>
<evidence type="ECO:0000259" key="5">
    <source>
        <dbReference type="Pfam" id="PF25963"/>
    </source>
</evidence>
<dbReference type="PANTHER" id="PTHR30367">
    <property type="entry name" value="P-HYDROXYBENZOIC ACID EFFLUX PUMP SUBUNIT AAEA-RELATED"/>
    <property type="match status" value="1"/>
</dbReference>
<dbReference type="AlphaFoldDB" id="A0A369ARD7"/>
<dbReference type="SUPFAM" id="SSF111369">
    <property type="entry name" value="HlyD-like secretion proteins"/>
    <property type="match status" value="1"/>
</dbReference>
<gene>
    <name evidence="6" type="ORF">DFR45_102188</name>
</gene>
<evidence type="ECO:0000259" key="4">
    <source>
        <dbReference type="Pfam" id="PF25917"/>
    </source>
</evidence>
<feature type="compositionally biased region" description="Low complexity" evidence="2">
    <location>
        <begin position="315"/>
        <end position="332"/>
    </location>
</feature>
<evidence type="ECO:0000313" key="7">
    <source>
        <dbReference type="Proteomes" id="UP000252174"/>
    </source>
</evidence>
<dbReference type="Gene3D" id="2.40.50.100">
    <property type="match status" value="1"/>
</dbReference>
<feature type="domain" description="p-hydroxybenzoic acid efflux pump subunit AaeA-like beta-barrel" evidence="5">
    <location>
        <begin position="214"/>
        <end position="310"/>
    </location>
</feature>
<dbReference type="GO" id="GO:0055085">
    <property type="term" value="P:transmembrane transport"/>
    <property type="evidence" value="ECO:0007669"/>
    <property type="project" value="InterPro"/>
</dbReference>
<sequence length="332" mass="35734">MARRIISIVVTLAVTIAALLVLQHLWRYYMRDPWTRDAHIGAEVVQIAPDVSGLVSDVRVRDNAAVRRGDVLFVVDQARYKIALEQAQAALAQSKASLAQHKANLAQSLASEQQLQREAQRDRSLKDLVATEEIEARRANLDKAHAGVEAAKANIAAAEASVATAQAALDLARLNLERTVVRSPVDGRASDRTVRVGDYVTAGKAVFAVLDTGSFRIDGYFEETRLRGIHEGDPVDIHIMGEPGVLHGHVQSIAVGIEDRFRSDGATLLPNVQPAFDWVRLAQRVPVRISIDAVPQGMHLIAGRTATVSIEAGKAESQPAAPTAPASSAHAS</sequence>
<reference evidence="6 7" key="1">
    <citation type="submission" date="2018-07" db="EMBL/GenBank/DDBJ databases">
        <title>Genomic Encyclopedia of Type Strains, Phase IV (KMG-IV): sequencing the most valuable type-strain genomes for metagenomic binning, comparative biology and taxonomic classification.</title>
        <authorList>
            <person name="Goeker M."/>
        </authorList>
    </citation>
    <scope>NUCLEOTIDE SEQUENCE [LARGE SCALE GENOMIC DNA]</scope>
    <source>
        <strain evidence="6 7">DSM 100911</strain>
    </source>
</reference>
<keyword evidence="3" id="KW-0472">Membrane</keyword>
<keyword evidence="3" id="KW-0812">Transmembrane</keyword>
<dbReference type="PANTHER" id="PTHR30367:SF12">
    <property type="entry name" value="P-HYDROXYBENZOIC ACID EFFLUX PUMP SUBUNIT AAEA"/>
    <property type="match status" value="1"/>
</dbReference>
<dbReference type="OrthoDB" id="9811754at2"/>
<feature type="domain" description="Multidrug resistance protein MdtA-like barrel-sandwich hybrid" evidence="4">
    <location>
        <begin position="43"/>
        <end position="211"/>
    </location>
</feature>
<evidence type="ECO:0000256" key="2">
    <source>
        <dbReference type="SAM" id="MobiDB-lite"/>
    </source>
</evidence>
<protein>
    <submittedName>
        <fullName evidence="6">Multidrug resistance efflux pump</fullName>
    </submittedName>
</protein>
<feature type="region of interest" description="Disordered" evidence="2">
    <location>
        <begin position="313"/>
        <end position="332"/>
    </location>
</feature>
<dbReference type="InterPro" id="IPR058634">
    <property type="entry name" value="AaeA-lik-b-barrel"/>
</dbReference>
<dbReference type="InterPro" id="IPR058625">
    <property type="entry name" value="MdtA-like_BSH"/>
</dbReference>
<dbReference type="InterPro" id="IPR050393">
    <property type="entry name" value="MFP_Efflux_Pump"/>
</dbReference>
<dbReference type="RefSeq" id="WP_114482375.1">
    <property type="nucleotide sequence ID" value="NZ_QPJU01000002.1"/>
</dbReference>
<dbReference type="EMBL" id="QPJU01000002">
    <property type="protein sequence ID" value="RCX10787.1"/>
    <property type="molecule type" value="Genomic_DNA"/>
</dbReference>
<name>A0A369ARD7_9BURK</name>
<feature type="transmembrane region" description="Helical" evidence="3">
    <location>
        <begin position="6"/>
        <end position="26"/>
    </location>
</feature>
<feature type="coiled-coil region" evidence="1">
    <location>
        <begin position="84"/>
        <end position="118"/>
    </location>
</feature>
<evidence type="ECO:0000256" key="1">
    <source>
        <dbReference type="SAM" id="Coils"/>
    </source>
</evidence>
<keyword evidence="7" id="KW-1185">Reference proteome</keyword>